<feature type="region of interest" description="Disordered" evidence="6">
    <location>
        <begin position="361"/>
        <end position="392"/>
    </location>
</feature>
<evidence type="ECO:0000256" key="5">
    <source>
        <dbReference type="PROSITE-ProRule" id="PRU00288"/>
    </source>
</evidence>
<dbReference type="Gene3D" id="1.10.220.150">
    <property type="entry name" value="Arf GTPase activating protein"/>
    <property type="match status" value="1"/>
</dbReference>
<dbReference type="PANTHER" id="PTHR45686">
    <property type="entry name" value="ADP-RIBOSYLATION FACTOR GTPASE ACTIVATING PROTEIN 3, ISOFORM H-RELATED"/>
    <property type="match status" value="1"/>
</dbReference>
<dbReference type="EMBL" id="RRYP01000549">
    <property type="protein sequence ID" value="TNV87246.1"/>
    <property type="molecule type" value="Genomic_DNA"/>
</dbReference>
<feature type="compositionally biased region" description="Acidic residues" evidence="6">
    <location>
        <begin position="431"/>
        <end position="444"/>
    </location>
</feature>
<evidence type="ECO:0000256" key="3">
    <source>
        <dbReference type="ARBA" id="ARBA00022771"/>
    </source>
</evidence>
<dbReference type="AlphaFoldDB" id="A0A8J8TAB7"/>
<keyword evidence="2" id="KW-0479">Metal-binding</keyword>
<dbReference type="GO" id="GO:0000139">
    <property type="term" value="C:Golgi membrane"/>
    <property type="evidence" value="ECO:0007669"/>
    <property type="project" value="GOC"/>
</dbReference>
<dbReference type="PANTHER" id="PTHR45686:SF4">
    <property type="entry name" value="ADP-RIBOSYLATION FACTOR GTPASE ACTIVATING PROTEIN 3, ISOFORM H"/>
    <property type="match status" value="1"/>
</dbReference>
<dbReference type="SUPFAM" id="SSF57863">
    <property type="entry name" value="ArfGap/RecO-like zinc finger"/>
    <property type="match status" value="1"/>
</dbReference>
<reference evidence="8" key="1">
    <citation type="submission" date="2019-06" db="EMBL/GenBank/DDBJ databases">
        <authorList>
            <person name="Zheng W."/>
        </authorList>
    </citation>
    <scope>NUCLEOTIDE SEQUENCE</scope>
    <source>
        <strain evidence="8">QDHG01</strain>
    </source>
</reference>
<dbReference type="SMART" id="SM00105">
    <property type="entry name" value="ArfGap"/>
    <property type="match status" value="1"/>
</dbReference>
<dbReference type="InterPro" id="IPR038508">
    <property type="entry name" value="ArfGAP_dom_sf"/>
</dbReference>
<dbReference type="Pfam" id="PF01412">
    <property type="entry name" value="ArfGap"/>
    <property type="match status" value="1"/>
</dbReference>
<keyword evidence="4" id="KW-0862">Zinc</keyword>
<proteinExistence type="predicted"/>
<evidence type="ECO:0000256" key="1">
    <source>
        <dbReference type="ARBA" id="ARBA00022468"/>
    </source>
</evidence>
<dbReference type="OrthoDB" id="73919at2759"/>
<dbReference type="Proteomes" id="UP000785679">
    <property type="component" value="Unassembled WGS sequence"/>
</dbReference>
<feature type="compositionally biased region" description="Acidic residues" evidence="6">
    <location>
        <begin position="377"/>
        <end position="386"/>
    </location>
</feature>
<dbReference type="GO" id="GO:0005096">
    <property type="term" value="F:GTPase activator activity"/>
    <property type="evidence" value="ECO:0007669"/>
    <property type="project" value="UniProtKB-KW"/>
</dbReference>
<evidence type="ECO:0000256" key="4">
    <source>
        <dbReference type="ARBA" id="ARBA00022833"/>
    </source>
</evidence>
<organism evidence="8 9">
    <name type="scientific">Halteria grandinella</name>
    <dbReference type="NCBI Taxonomy" id="5974"/>
    <lineage>
        <taxon>Eukaryota</taxon>
        <taxon>Sar</taxon>
        <taxon>Alveolata</taxon>
        <taxon>Ciliophora</taxon>
        <taxon>Intramacronucleata</taxon>
        <taxon>Spirotrichea</taxon>
        <taxon>Stichotrichia</taxon>
        <taxon>Sporadotrichida</taxon>
        <taxon>Halteriidae</taxon>
        <taxon>Halteria</taxon>
    </lineage>
</organism>
<dbReference type="InterPro" id="IPR037278">
    <property type="entry name" value="ARFGAP/RecO"/>
</dbReference>
<evidence type="ECO:0000259" key="7">
    <source>
        <dbReference type="PROSITE" id="PS50115"/>
    </source>
</evidence>
<keyword evidence="3 5" id="KW-0863">Zinc-finger</keyword>
<dbReference type="GO" id="GO:0048205">
    <property type="term" value="P:COPI coating of Golgi vesicle"/>
    <property type="evidence" value="ECO:0007669"/>
    <property type="project" value="TreeGrafter"/>
</dbReference>
<dbReference type="PROSITE" id="PS50115">
    <property type="entry name" value="ARFGAP"/>
    <property type="match status" value="1"/>
</dbReference>
<accession>A0A8J8TAB7</accession>
<gene>
    <name evidence="8" type="ORF">FGO68_gene2617</name>
</gene>
<comment type="caution">
    <text evidence="8">The sequence shown here is derived from an EMBL/GenBank/DDBJ whole genome shotgun (WGS) entry which is preliminary data.</text>
</comment>
<name>A0A8J8TAB7_HALGN</name>
<feature type="region of interest" description="Disordered" evidence="6">
    <location>
        <begin position="234"/>
        <end position="256"/>
    </location>
</feature>
<feature type="domain" description="Arf-GAP" evidence="7">
    <location>
        <begin position="6"/>
        <end position="150"/>
    </location>
</feature>
<feature type="region of interest" description="Disordered" evidence="6">
    <location>
        <begin position="422"/>
        <end position="444"/>
    </location>
</feature>
<evidence type="ECO:0000313" key="9">
    <source>
        <dbReference type="Proteomes" id="UP000785679"/>
    </source>
</evidence>
<evidence type="ECO:0000256" key="2">
    <source>
        <dbReference type="ARBA" id="ARBA00022723"/>
    </source>
</evidence>
<sequence>MENISQENRGRLRSESKEDQLGIFYEIVYLPDNQICVDCGIEDKPVQFISVNNAVLLCEDCAKLHRELSSGISYVMSIADAGERYSPHKVELLKFGGNERFKNFFAAYWHPESGDPIFPPGYPLRDKYASNAGKYYRHKIQQLAKQETPQMEPPEWNEAVVVLEEDMDDWYVVNEDERQYAMLLKEREATEQLQKSVEGGELSQSKFGQEVKQFFKEDVKNFFGKVSEFTKKTLAKKEHPERESMVEQSEESKFQETQNKKEKGLKLFGSKVKLGFSKIFAKKEKPPVQFEEHKEQENPADPFFAKKIPGVDDIKLIEDEGEIERLQKQDLVQSEIVAIKELSLEQKQLIEGTFELQKSDYIEPSGLIDPTKPSSGEPEEEEAFDIDDVKGGECLVDEEDLRRMQREEEEELLQRILKEQEEREAKRQIEEQEVQEGENAEEAN</sequence>
<protein>
    <recommendedName>
        <fullName evidence="7">Arf-GAP domain-containing protein</fullName>
    </recommendedName>
</protein>
<evidence type="ECO:0000256" key="6">
    <source>
        <dbReference type="SAM" id="MobiDB-lite"/>
    </source>
</evidence>
<keyword evidence="1" id="KW-0343">GTPase activation</keyword>
<dbReference type="InterPro" id="IPR001164">
    <property type="entry name" value="ArfGAP_dom"/>
</dbReference>
<evidence type="ECO:0000313" key="8">
    <source>
        <dbReference type="EMBL" id="TNV87246.1"/>
    </source>
</evidence>
<dbReference type="GO" id="GO:0008270">
    <property type="term" value="F:zinc ion binding"/>
    <property type="evidence" value="ECO:0007669"/>
    <property type="project" value="UniProtKB-KW"/>
</dbReference>
<keyword evidence="9" id="KW-1185">Reference proteome</keyword>